<sequence length="132" mass="14974">MKYIERDDLIDRFGEHEISDLERNITKSGTDEQNIAATESAISDACGEVDSYIATRYPLPIPSIPEQLKLKTCDIARYRLHKDQATEEVEKRYKEAISWLKDVSMKKAVLIFPVDTPEPVPTPSSTTTIFVV</sequence>
<name>A0AAP9GUL5_9GAMM</name>
<protein>
    <submittedName>
        <fullName evidence="1">DUF1320 domain-containing protein</fullName>
    </submittedName>
</protein>
<accession>A0AAP9GUL5</accession>
<dbReference type="RefSeq" id="WP_154320628.1">
    <property type="nucleotide sequence ID" value="NZ_CP046045.1"/>
</dbReference>
<evidence type="ECO:0000313" key="1">
    <source>
        <dbReference type="EMBL" id="QGM27384.1"/>
    </source>
</evidence>
<reference evidence="2" key="1">
    <citation type="submission" date="2019-11" db="EMBL/GenBank/DDBJ databases">
        <title>Escherichia coli 1916D6.</title>
        <authorList>
            <person name="Yao H."/>
            <person name="Du X."/>
            <person name="Yu R."/>
            <person name="Li A."/>
        </authorList>
    </citation>
    <scope>NUCLEOTIDE SEQUENCE [LARGE SCALE GENOMIC DNA]</scope>
    <source>
        <strain evidence="2">19110F47</strain>
    </source>
</reference>
<gene>
    <name evidence="1" type="ORF">GJD93_06705</name>
</gene>
<dbReference type="InterPro" id="IPR009752">
    <property type="entry name" value="Phage_Mu_GpJ"/>
</dbReference>
<dbReference type="Proteomes" id="UP000405075">
    <property type="component" value="Chromosome"/>
</dbReference>
<dbReference type="AlphaFoldDB" id="A0AAP9GUL5"/>
<proteinExistence type="predicted"/>
<evidence type="ECO:0000313" key="2">
    <source>
        <dbReference type="Proteomes" id="UP000405075"/>
    </source>
</evidence>
<dbReference type="Pfam" id="PF07030">
    <property type="entry name" value="Phage_Mu_Gp36"/>
    <property type="match status" value="1"/>
</dbReference>
<dbReference type="EMBL" id="CP046045">
    <property type="protein sequence ID" value="QGM27384.1"/>
    <property type="molecule type" value="Genomic_DNA"/>
</dbReference>
<organism evidence="1 2">
    <name type="scientific">Acinetobacter towneri</name>
    <dbReference type="NCBI Taxonomy" id="202956"/>
    <lineage>
        <taxon>Bacteria</taxon>
        <taxon>Pseudomonadati</taxon>
        <taxon>Pseudomonadota</taxon>
        <taxon>Gammaproteobacteria</taxon>
        <taxon>Moraxellales</taxon>
        <taxon>Moraxellaceae</taxon>
        <taxon>Acinetobacter</taxon>
    </lineage>
</organism>